<feature type="transmembrane region" description="Helical" evidence="2">
    <location>
        <begin position="90"/>
        <end position="108"/>
    </location>
</feature>
<protein>
    <recommendedName>
        <fullName evidence="5">TRP C-terminal domain-containing protein</fullName>
    </recommendedName>
</protein>
<dbReference type="EMBL" id="MCGN01000001">
    <property type="protein sequence ID" value="ORZ03813.1"/>
    <property type="molecule type" value="Genomic_DNA"/>
</dbReference>
<sequence length="395" mass="44800">MSWDIKEKVFKTPESTATLALITIQCILICFLEGFVVMNHLDLVSNCNMDMSGEGVSESDLIYHSLFIISQAFQVLLCIDALYHRNTAQLCTLIAFGLLVVGYGGIQLQQHMILEELGCGKQELWDPIDPRWPDTPAGQEMAINYYRSRMHPLEYAIIGLIPSFFLVLAYLAFRLRKEFAWDNYRSFSADMRVRNALIWTSTLVTLLKLDFYFVFSFAAQLIPSQKLQYDETVTETVLVFVLGAAGITAALFAVYREQIHLMGLFIVCGVLAEVYLIYRLAKIAMPRPDDADPYQFTRRFLIFTSVVTMALVLLTVVVAVRCFYNLWKGVYVFRARTDKAKTGTVGLPIDQGSDDFDMEGVHNSHQNNAQKTLLPGGNQTGGQHRSKEEEMWTIE</sequence>
<reference evidence="3 4" key="1">
    <citation type="submission" date="2016-07" db="EMBL/GenBank/DDBJ databases">
        <title>Pervasive Adenine N6-methylation of Active Genes in Fungi.</title>
        <authorList>
            <consortium name="DOE Joint Genome Institute"/>
            <person name="Mondo S.J."/>
            <person name="Dannebaum R.O."/>
            <person name="Kuo R.C."/>
            <person name="Labutti K."/>
            <person name="Haridas S."/>
            <person name="Kuo A."/>
            <person name="Salamov A."/>
            <person name="Ahrendt S.R."/>
            <person name="Lipzen A."/>
            <person name="Sullivan W."/>
            <person name="Andreopoulos W.B."/>
            <person name="Clum A."/>
            <person name="Lindquist E."/>
            <person name="Daum C."/>
            <person name="Ramamoorthy G.K."/>
            <person name="Gryganskyi A."/>
            <person name="Culley D."/>
            <person name="Magnuson J.K."/>
            <person name="James T.Y."/>
            <person name="O'Malley M.A."/>
            <person name="Stajich J.E."/>
            <person name="Spatafora J.W."/>
            <person name="Visel A."/>
            <person name="Grigoriev I.V."/>
        </authorList>
    </citation>
    <scope>NUCLEOTIDE SEQUENCE [LARGE SCALE GENOMIC DNA]</scope>
    <source>
        <strain evidence="3 4">NRRL 2496</strain>
    </source>
</reference>
<keyword evidence="2" id="KW-0812">Transmembrane</keyword>
<evidence type="ECO:0000313" key="3">
    <source>
        <dbReference type="EMBL" id="ORZ03813.1"/>
    </source>
</evidence>
<feature type="transmembrane region" description="Helical" evidence="2">
    <location>
        <begin position="155"/>
        <end position="175"/>
    </location>
</feature>
<feature type="transmembrane region" description="Helical" evidence="2">
    <location>
        <begin position="20"/>
        <end position="41"/>
    </location>
</feature>
<dbReference type="InterPro" id="IPR040410">
    <property type="entry name" value="UPF0658_Golgi"/>
</dbReference>
<feature type="compositionally biased region" description="Basic and acidic residues" evidence="1">
    <location>
        <begin position="385"/>
        <end position="395"/>
    </location>
</feature>
<dbReference type="PANTHER" id="PTHR34391">
    <property type="entry name" value="UPF0658 GOLGI APPARATUS MEMBRANE PROTEIN C1952.10C-RELATED"/>
    <property type="match status" value="1"/>
</dbReference>
<evidence type="ECO:0008006" key="5">
    <source>
        <dbReference type="Google" id="ProtNLM"/>
    </source>
</evidence>
<keyword evidence="2" id="KW-0472">Membrane</keyword>
<keyword evidence="4" id="KW-1185">Reference proteome</keyword>
<feature type="transmembrane region" description="Helical" evidence="2">
    <location>
        <begin position="196"/>
        <end position="217"/>
    </location>
</feature>
<dbReference type="OMA" id="ADMRIRN"/>
<feature type="transmembrane region" description="Helical" evidence="2">
    <location>
        <begin position="301"/>
        <end position="324"/>
    </location>
</feature>
<organism evidence="3 4">
    <name type="scientific">Syncephalastrum racemosum</name>
    <name type="common">Filamentous fungus</name>
    <dbReference type="NCBI Taxonomy" id="13706"/>
    <lineage>
        <taxon>Eukaryota</taxon>
        <taxon>Fungi</taxon>
        <taxon>Fungi incertae sedis</taxon>
        <taxon>Mucoromycota</taxon>
        <taxon>Mucoromycotina</taxon>
        <taxon>Mucoromycetes</taxon>
        <taxon>Mucorales</taxon>
        <taxon>Syncephalastraceae</taxon>
        <taxon>Syncephalastrum</taxon>
    </lineage>
</organism>
<dbReference type="STRING" id="13706.A0A1X2HW85"/>
<dbReference type="OrthoDB" id="2448307at2759"/>
<dbReference type="PANTHER" id="PTHR34391:SF1">
    <property type="entry name" value="UPF0658 GOLGI APPARATUS MEMBRANE PROTEIN C1952.10C-RELATED"/>
    <property type="match status" value="1"/>
</dbReference>
<feature type="region of interest" description="Disordered" evidence="1">
    <location>
        <begin position="367"/>
        <end position="395"/>
    </location>
</feature>
<accession>A0A1X2HW85</accession>
<evidence type="ECO:0000256" key="1">
    <source>
        <dbReference type="SAM" id="MobiDB-lite"/>
    </source>
</evidence>
<dbReference type="InParanoid" id="A0A1X2HW85"/>
<proteinExistence type="predicted"/>
<keyword evidence="2" id="KW-1133">Transmembrane helix</keyword>
<feature type="transmembrane region" description="Helical" evidence="2">
    <location>
        <begin position="61"/>
        <end position="83"/>
    </location>
</feature>
<dbReference type="Proteomes" id="UP000242180">
    <property type="component" value="Unassembled WGS sequence"/>
</dbReference>
<gene>
    <name evidence="3" type="ORF">BCR43DRAFT_484030</name>
</gene>
<feature type="transmembrane region" description="Helical" evidence="2">
    <location>
        <begin position="237"/>
        <end position="255"/>
    </location>
</feature>
<feature type="transmembrane region" description="Helical" evidence="2">
    <location>
        <begin position="262"/>
        <end position="281"/>
    </location>
</feature>
<dbReference type="AlphaFoldDB" id="A0A1X2HW85"/>
<evidence type="ECO:0000256" key="2">
    <source>
        <dbReference type="SAM" id="Phobius"/>
    </source>
</evidence>
<evidence type="ECO:0000313" key="4">
    <source>
        <dbReference type="Proteomes" id="UP000242180"/>
    </source>
</evidence>
<comment type="caution">
    <text evidence="3">The sequence shown here is derived from an EMBL/GenBank/DDBJ whole genome shotgun (WGS) entry which is preliminary data.</text>
</comment>
<dbReference type="GO" id="GO:0005794">
    <property type="term" value="C:Golgi apparatus"/>
    <property type="evidence" value="ECO:0007669"/>
    <property type="project" value="TreeGrafter"/>
</dbReference>
<name>A0A1X2HW85_SYNRA</name>